<dbReference type="AlphaFoldDB" id="T1DG28"/>
<dbReference type="PANTHER" id="PTHR30153">
    <property type="entry name" value="REPLICATIVE DNA HELICASE DNAB"/>
    <property type="match status" value="1"/>
</dbReference>
<protein>
    <submittedName>
        <fullName evidence="2">Replicative DNA helicase DnaB</fullName>
    </submittedName>
</protein>
<reference evidence="2" key="1">
    <citation type="submission" date="2013-08" db="EMBL/GenBank/DDBJ databases">
        <authorList>
            <person name="Mendez C."/>
            <person name="Richter M."/>
            <person name="Ferrer M."/>
            <person name="Sanchez J."/>
        </authorList>
    </citation>
    <scope>NUCLEOTIDE SEQUENCE</scope>
</reference>
<organism evidence="2">
    <name type="scientific">mine drainage metagenome</name>
    <dbReference type="NCBI Taxonomy" id="410659"/>
    <lineage>
        <taxon>unclassified sequences</taxon>
        <taxon>metagenomes</taxon>
        <taxon>ecological metagenomes</taxon>
    </lineage>
</organism>
<dbReference type="InterPro" id="IPR027417">
    <property type="entry name" value="P-loop_NTPase"/>
</dbReference>
<gene>
    <name evidence="2" type="ORF">B1A_01050</name>
</gene>
<accession>T1DG28</accession>
<name>T1DG28_9ZZZZ</name>
<proteinExistence type="predicted"/>
<dbReference type="Gene3D" id="3.40.50.300">
    <property type="entry name" value="P-loop containing nucleotide triphosphate hydrolases"/>
    <property type="match status" value="1"/>
</dbReference>
<reference evidence="2" key="2">
    <citation type="journal article" date="2014" name="ISME J.">
        <title>Microbial stratification in low pH oxic and suboxic macroscopic growths along an acid mine drainage.</title>
        <authorList>
            <person name="Mendez-Garcia C."/>
            <person name="Mesa V."/>
            <person name="Sprenger R.R."/>
            <person name="Richter M."/>
            <person name="Diez M.S."/>
            <person name="Solano J."/>
            <person name="Bargiela R."/>
            <person name="Golyshina O.V."/>
            <person name="Manteca A."/>
            <person name="Ramos J.L."/>
            <person name="Gallego J.R."/>
            <person name="Llorente I."/>
            <person name="Martins Dos Santos V.A."/>
            <person name="Jensen O.N."/>
            <person name="Pelaez A.I."/>
            <person name="Sanchez J."/>
            <person name="Ferrer M."/>
        </authorList>
    </citation>
    <scope>NUCLEOTIDE SEQUENCE</scope>
</reference>
<keyword evidence="2" id="KW-0547">Nucleotide-binding</keyword>
<dbReference type="PROSITE" id="PS51199">
    <property type="entry name" value="SF4_HELICASE"/>
    <property type="match status" value="1"/>
</dbReference>
<dbReference type="SUPFAM" id="SSF52540">
    <property type="entry name" value="P-loop containing nucleoside triphosphate hydrolases"/>
    <property type="match status" value="1"/>
</dbReference>
<dbReference type="Pfam" id="PF03796">
    <property type="entry name" value="DnaB_C"/>
    <property type="match status" value="1"/>
</dbReference>
<evidence type="ECO:0000259" key="1">
    <source>
        <dbReference type="PROSITE" id="PS51199"/>
    </source>
</evidence>
<keyword evidence="2" id="KW-0378">Hydrolase</keyword>
<feature type="domain" description="SF4 helicase" evidence="1">
    <location>
        <begin position="35"/>
        <end position="314"/>
    </location>
</feature>
<dbReference type="GO" id="GO:0005829">
    <property type="term" value="C:cytosol"/>
    <property type="evidence" value="ECO:0007669"/>
    <property type="project" value="TreeGrafter"/>
</dbReference>
<keyword evidence="2" id="KW-0067">ATP-binding</keyword>
<dbReference type="EMBL" id="AUZX01000796">
    <property type="protein sequence ID" value="EQD80284.1"/>
    <property type="molecule type" value="Genomic_DNA"/>
</dbReference>
<dbReference type="GO" id="GO:0006260">
    <property type="term" value="P:DNA replication"/>
    <property type="evidence" value="ECO:0007669"/>
    <property type="project" value="InterPro"/>
</dbReference>
<dbReference type="PANTHER" id="PTHR30153:SF2">
    <property type="entry name" value="REPLICATIVE DNA HELICASE"/>
    <property type="match status" value="1"/>
</dbReference>
<evidence type="ECO:0000313" key="2">
    <source>
        <dbReference type="EMBL" id="EQD80284.1"/>
    </source>
</evidence>
<keyword evidence="2" id="KW-0347">Helicase</keyword>
<dbReference type="InterPro" id="IPR007694">
    <property type="entry name" value="DNA_helicase_DnaB-like_C"/>
</dbReference>
<comment type="caution">
    <text evidence="2">The sequence shown here is derived from an EMBL/GenBank/DDBJ whole genome shotgun (WGS) entry which is preliminary data.</text>
</comment>
<dbReference type="GO" id="GO:0003678">
    <property type="term" value="F:DNA helicase activity"/>
    <property type="evidence" value="ECO:0007669"/>
    <property type="project" value="InterPro"/>
</dbReference>
<sequence>MNPETGKKLRAAAAAAAHRSAAEVATALMTAWHDSLSAPPCPVTGIDPLDTLMPGLLLPGRVTVVGARPAVGKTAIAMQIAEHVGVAHDTDVVIVSLEMMAESLARRHVVARAIAQGTPLRDPHLWRDEADSSAIADGIASWGQLPYLIIDQDRRRGAVQAAIIAAVLAVRERGRRVGVVIVDYLQQITDDGAATREREVGLASVMLAETAKSLGVAMLVLAQLNRASASAAEPRPPVITDLRDSGQIEQDADAVLLLHRPTQDGAAPQSSRPLARAAQIIVGKARHWGIEPGQTIEMEDRGLRWVPAESAPNKPAPSAARGNGIPGYGLPAIVAAGWLKPDPRTGMLELSDEIKGGDHGDW</sequence>
<dbReference type="GO" id="GO:0005524">
    <property type="term" value="F:ATP binding"/>
    <property type="evidence" value="ECO:0007669"/>
    <property type="project" value="InterPro"/>
</dbReference>